<comment type="caution">
    <text evidence="3">The sequence shown here is derived from an EMBL/GenBank/DDBJ whole genome shotgun (WGS) entry which is preliminary data.</text>
</comment>
<gene>
    <name evidence="2" type="ORF">F7R25_22575</name>
    <name evidence="3" type="ORF">WT44_21035</name>
</gene>
<evidence type="ECO:0000259" key="1">
    <source>
        <dbReference type="PROSITE" id="PS51186"/>
    </source>
</evidence>
<dbReference type="Proteomes" id="UP000068603">
    <property type="component" value="Unassembled WGS sequence"/>
</dbReference>
<dbReference type="Proteomes" id="UP000473470">
    <property type="component" value="Unassembled WGS sequence"/>
</dbReference>
<dbReference type="SUPFAM" id="SSF55729">
    <property type="entry name" value="Acyl-CoA N-acyltransferases (Nat)"/>
    <property type="match status" value="1"/>
</dbReference>
<protein>
    <submittedName>
        <fullName evidence="2">GNAT family N-acetyltransferase</fullName>
    </submittedName>
</protein>
<organism evidence="3">
    <name type="scientific">Burkholderia stagnalis</name>
    <dbReference type="NCBI Taxonomy" id="1503054"/>
    <lineage>
        <taxon>Bacteria</taxon>
        <taxon>Pseudomonadati</taxon>
        <taxon>Pseudomonadota</taxon>
        <taxon>Betaproteobacteria</taxon>
        <taxon>Burkholderiales</taxon>
        <taxon>Burkholderiaceae</taxon>
        <taxon>Burkholderia</taxon>
        <taxon>Burkholderia cepacia complex</taxon>
    </lineage>
</organism>
<dbReference type="GO" id="GO:0016747">
    <property type="term" value="F:acyltransferase activity, transferring groups other than amino-acyl groups"/>
    <property type="evidence" value="ECO:0007669"/>
    <property type="project" value="InterPro"/>
</dbReference>
<proteinExistence type="predicted"/>
<reference evidence="3 4" key="1">
    <citation type="submission" date="2015-11" db="EMBL/GenBank/DDBJ databases">
        <title>Expanding the genomic diversity of Burkholderia species for the development of highly accurate diagnostics.</title>
        <authorList>
            <person name="Sahl J."/>
            <person name="Keim P."/>
            <person name="Wagner D."/>
        </authorList>
    </citation>
    <scope>NUCLEOTIDE SEQUENCE [LARGE SCALE GENOMIC DNA]</scope>
    <source>
        <strain evidence="3 4">MSMB1960WGS</strain>
    </source>
</reference>
<dbReference type="InterPro" id="IPR016181">
    <property type="entry name" value="Acyl_CoA_acyltransferase"/>
</dbReference>
<evidence type="ECO:0000313" key="3">
    <source>
        <dbReference type="EMBL" id="KWA58653.1"/>
    </source>
</evidence>
<name>A0A106P3H0_9BURK</name>
<dbReference type="RefSeq" id="WP_059884368.1">
    <property type="nucleotide sequence ID" value="NZ_LPGD01000100.1"/>
</dbReference>
<reference evidence="2 5" key="2">
    <citation type="submission" date="2019-09" db="EMBL/GenBank/DDBJ databases">
        <title>Draft genome sequences of 48 bacterial type strains from the CCUG.</title>
        <authorList>
            <person name="Tunovic T."/>
            <person name="Pineiro-Iglesias B."/>
            <person name="Unosson C."/>
            <person name="Inganas E."/>
            <person name="Ohlen M."/>
            <person name="Cardew S."/>
            <person name="Jensie-Markopoulos S."/>
            <person name="Salva-Serra F."/>
            <person name="Jaen-Luchoro D."/>
            <person name="Karlsson R."/>
            <person name="Svensson-Stadler L."/>
            <person name="Chun J."/>
            <person name="Moore E."/>
        </authorList>
    </citation>
    <scope>NUCLEOTIDE SEQUENCE [LARGE SCALE GENOMIC DNA]</scope>
    <source>
        <strain evidence="2 5">CCUG 65686</strain>
    </source>
</reference>
<keyword evidence="2" id="KW-0808">Transferase</keyword>
<dbReference type="AlphaFoldDB" id="A0A106P3H0"/>
<evidence type="ECO:0000313" key="5">
    <source>
        <dbReference type="Proteomes" id="UP000473470"/>
    </source>
</evidence>
<dbReference type="EMBL" id="VZOK01000036">
    <property type="protein sequence ID" value="KAB0635662.1"/>
    <property type="molecule type" value="Genomic_DNA"/>
</dbReference>
<evidence type="ECO:0000313" key="4">
    <source>
        <dbReference type="Proteomes" id="UP000068603"/>
    </source>
</evidence>
<evidence type="ECO:0000313" key="2">
    <source>
        <dbReference type="EMBL" id="KAB0635662.1"/>
    </source>
</evidence>
<dbReference type="Gene3D" id="3.40.630.30">
    <property type="match status" value="1"/>
</dbReference>
<accession>A0A106P3H0</accession>
<sequence length="329" mass="36921">MTFRIRRATVADARRICALFEKEYGDSSHPCLDEHYVREAISSRSEVWFAAEVEIDTLIGCMSVSYNAQNRSWEFGRGMISQHYRKMGVISALMQAAIDSMPSSTHDLTFVVARNYASLQALRNYVDVIPVGHDGSPNMVRGIREHHAVAIGSFGAGRHPHYLPAAPVFSESAFLRRQVFEPLGLGATVGVYPNTFFWGHGDLFSDQFTYRQDERVDAIYLCQHARGDSATMDEVIGDLHRFLARHGGSQQYVGAIVLADKLDLVKAMLEIGFAMTAYLPAWHWHRGARYDCVLLARREHGFANKNGLDAYIDSFDAAYRDIGRHILAA</sequence>
<dbReference type="EMBL" id="LPHB01000056">
    <property type="protein sequence ID" value="KWA58653.1"/>
    <property type="molecule type" value="Genomic_DNA"/>
</dbReference>
<dbReference type="InterPro" id="IPR000182">
    <property type="entry name" value="GNAT_dom"/>
</dbReference>
<dbReference type="PROSITE" id="PS51186">
    <property type="entry name" value="GNAT"/>
    <property type="match status" value="1"/>
</dbReference>
<dbReference type="Pfam" id="PF00583">
    <property type="entry name" value="Acetyltransf_1"/>
    <property type="match status" value="1"/>
</dbReference>
<feature type="domain" description="N-acetyltransferase" evidence="1">
    <location>
        <begin position="3"/>
        <end position="164"/>
    </location>
</feature>